<dbReference type="EMBL" id="CP021255">
    <property type="protein sequence ID" value="AVD71107.1"/>
    <property type="molecule type" value="Genomic_DNA"/>
</dbReference>
<keyword evidence="4" id="KW-0808">Transferase</keyword>
<feature type="transmembrane region" description="Helical" evidence="2">
    <location>
        <begin position="12"/>
        <end position="37"/>
    </location>
</feature>
<evidence type="ECO:0000313" key="4">
    <source>
        <dbReference type="EMBL" id="AVD71107.1"/>
    </source>
</evidence>
<dbReference type="KEGG" id="deo:CAY53_06095"/>
<feature type="domain" description="Bacterial sugar transferase" evidence="3">
    <location>
        <begin position="11"/>
        <end position="185"/>
    </location>
</feature>
<protein>
    <submittedName>
        <fullName evidence="4">Sugar transferase</fullName>
    </submittedName>
</protein>
<evidence type="ECO:0000313" key="5">
    <source>
        <dbReference type="Proteomes" id="UP000239867"/>
    </source>
</evidence>
<keyword evidence="5" id="KW-1185">Reference proteome</keyword>
<gene>
    <name evidence="4" type="ORF">CAY53_06095</name>
</gene>
<comment type="similarity">
    <text evidence="1">Belongs to the bacterial sugar transferase family.</text>
</comment>
<dbReference type="InterPro" id="IPR003362">
    <property type="entry name" value="Bact_transf"/>
</dbReference>
<dbReference type="PANTHER" id="PTHR30576">
    <property type="entry name" value="COLANIC BIOSYNTHESIS UDP-GLUCOSE LIPID CARRIER TRANSFERASE"/>
    <property type="match status" value="1"/>
</dbReference>
<evidence type="ECO:0000256" key="1">
    <source>
        <dbReference type="ARBA" id="ARBA00006464"/>
    </source>
</evidence>
<keyword evidence="2" id="KW-0812">Transmembrane</keyword>
<dbReference type="RefSeq" id="WP_104936382.1">
    <property type="nucleotide sequence ID" value="NZ_CP021255.1"/>
</dbReference>
<proteinExistence type="inferred from homology"/>
<dbReference type="AlphaFoldDB" id="A0A2L1GNB2"/>
<dbReference type="GO" id="GO:0016780">
    <property type="term" value="F:phosphotransferase activity, for other substituted phosphate groups"/>
    <property type="evidence" value="ECO:0007669"/>
    <property type="project" value="TreeGrafter"/>
</dbReference>
<name>A0A2L1GNB2_9BACT</name>
<keyword evidence="2" id="KW-0472">Membrane</keyword>
<sequence length="205" mass="23606">MQSVCYKRFGKRLIDVGMTAIALALMWPALLGLSMLVRITHGPPILFRQTRPGLHGRPFQLIKFRTMRSAFDAQGRPLPDAERLTRLGRWLRATSLDELPELWNVLRGDMSLVGPRPLLMEYLPLYSAEQARRHEVRPGITGWAQVNGRNSLSWEEKFELDVWYVDNWTLWVDVKILAVTLKKVLLRENIDDTNGIGQVKFKGKL</sequence>
<evidence type="ECO:0000256" key="2">
    <source>
        <dbReference type="SAM" id="Phobius"/>
    </source>
</evidence>
<evidence type="ECO:0000259" key="3">
    <source>
        <dbReference type="Pfam" id="PF02397"/>
    </source>
</evidence>
<dbReference type="Proteomes" id="UP000239867">
    <property type="component" value="Chromosome"/>
</dbReference>
<reference evidence="4 5" key="1">
    <citation type="journal article" date="2018" name="MBio">
        <title>Insights into the evolution of host association through the isolation and characterization of a novel human periodontal pathobiont, Desulfobulbus oralis.</title>
        <authorList>
            <person name="Cross K.L."/>
            <person name="Chirania P."/>
            <person name="Xiong W."/>
            <person name="Beall C.J."/>
            <person name="Elkins J.G."/>
            <person name="Giannone R.J."/>
            <person name="Griffen A.L."/>
            <person name="Guss A.M."/>
            <person name="Hettich R.L."/>
            <person name="Joshi S.S."/>
            <person name="Mokrzan E.M."/>
            <person name="Martin R.K."/>
            <person name="Zhulin I.B."/>
            <person name="Leys E.J."/>
            <person name="Podar M."/>
        </authorList>
    </citation>
    <scope>NUCLEOTIDE SEQUENCE [LARGE SCALE GENOMIC DNA]</scope>
    <source>
        <strain evidence="4 5">ORNL</strain>
    </source>
</reference>
<keyword evidence="2" id="KW-1133">Transmembrane helix</keyword>
<organism evidence="4 5">
    <name type="scientific">Desulfobulbus oralis</name>
    <dbReference type="NCBI Taxonomy" id="1986146"/>
    <lineage>
        <taxon>Bacteria</taxon>
        <taxon>Pseudomonadati</taxon>
        <taxon>Thermodesulfobacteriota</taxon>
        <taxon>Desulfobulbia</taxon>
        <taxon>Desulfobulbales</taxon>
        <taxon>Desulfobulbaceae</taxon>
        <taxon>Desulfobulbus</taxon>
    </lineage>
</organism>
<dbReference type="OrthoDB" id="9808602at2"/>
<dbReference type="PANTHER" id="PTHR30576:SF8">
    <property type="entry name" value="UNDECAPRENYL-PHOSPHATE GALACTOSE PHOSPHOTRANSFERASE"/>
    <property type="match status" value="1"/>
</dbReference>
<dbReference type="Pfam" id="PF02397">
    <property type="entry name" value="Bac_transf"/>
    <property type="match status" value="1"/>
</dbReference>
<accession>A0A2L1GNB2</accession>